<keyword evidence="2" id="KW-1185">Reference proteome</keyword>
<dbReference type="GeneID" id="25321399"/>
<dbReference type="AlphaFoldDB" id="A0A0F4YFK7"/>
<evidence type="ECO:0000313" key="2">
    <source>
        <dbReference type="Proteomes" id="UP000053958"/>
    </source>
</evidence>
<dbReference type="RefSeq" id="XP_013323537.1">
    <property type="nucleotide sequence ID" value="XM_013468083.1"/>
</dbReference>
<reference evidence="1 2" key="1">
    <citation type="submission" date="2015-04" db="EMBL/GenBank/DDBJ databases">
        <authorList>
            <person name="Heijne W.H."/>
            <person name="Fedorova N.D."/>
            <person name="Nierman W.C."/>
            <person name="Vollebregt A.W."/>
            <person name="Zhao Z."/>
            <person name="Wu L."/>
            <person name="Kumar M."/>
            <person name="Stam H."/>
            <person name="van den Berg M.A."/>
            <person name="Pel H.J."/>
        </authorList>
    </citation>
    <scope>NUCLEOTIDE SEQUENCE [LARGE SCALE GENOMIC DNA]</scope>
    <source>
        <strain evidence="1 2">CBS 393.64</strain>
    </source>
</reference>
<sequence length="98" mass="10850">SHVAWNPRGPAIRQVNLGSASDLEDYQYPATTSILTIPSVPCPAHDRPHSFSHSRRARLSRQVASLLIRSSSSWGHKWEIPSQQPLPLCGEAKLDTLL</sequence>
<dbReference type="Proteomes" id="UP000053958">
    <property type="component" value="Unassembled WGS sequence"/>
</dbReference>
<feature type="non-terminal residue" evidence="1">
    <location>
        <position position="1"/>
    </location>
</feature>
<gene>
    <name evidence="1" type="ORF">T310_9465</name>
</gene>
<name>A0A0F4YFK7_RASE3</name>
<dbReference type="EMBL" id="LASV01000729">
    <property type="protein sequence ID" value="KKA16925.1"/>
    <property type="molecule type" value="Genomic_DNA"/>
</dbReference>
<protein>
    <submittedName>
        <fullName evidence="1">Uncharacterized protein</fullName>
    </submittedName>
</protein>
<comment type="caution">
    <text evidence="1">The sequence shown here is derived from an EMBL/GenBank/DDBJ whole genome shotgun (WGS) entry which is preliminary data.</text>
</comment>
<evidence type="ECO:0000313" key="1">
    <source>
        <dbReference type="EMBL" id="KKA16925.1"/>
    </source>
</evidence>
<organism evidence="1 2">
    <name type="scientific">Rasamsonia emersonii (strain ATCC 16479 / CBS 393.64 / IMI 116815)</name>
    <dbReference type="NCBI Taxonomy" id="1408163"/>
    <lineage>
        <taxon>Eukaryota</taxon>
        <taxon>Fungi</taxon>
        <taxon>Dikarya</taxon>
        <taxon>Ascomycota</taxon>
        <taxon>Pezizomycotina</taxon>
        <taxon>Eurotiomycetes</taxon>
        <taxon>Eurotiomycetidae</taxon>
        <taxon>Eurotiales</taxon>
        <taxon>Trichocomaceae</taxon>
        <taxon>Rasamsonia</taxon>
    </lineage>
</organism>
<accession>A0A0F4YFK7</accession>
<proteinExistence type="predicted"/>